<gene>
    <name evidence="3" type="ORF">Ahy_A04g020702</name>
</gene>
<evidence type="ECO:0000256" key="1">
    <source>
        <dbReference type="SAM" id="Phobius"/>
    </source>
</evidence>
<accession>A0A445DIE0</accession>
<evidence type="ECO:0000259" key="2">
    <source>
        <dbReference type="Pfam" id="PF25968"/>
    </source>
</evidence>
<dbReference type="GO" id="GO:0005886">
    <property type="term" value="C:plasma membrane"/>
    <property type="evidence" value="ECO:0007669"/>
    <property type="project" value="TreeGrafter"/>
</dbReference>
<dbReference type="EMBL" id="SDMP01000004">
    <property type="protein sequence ID" value="RYR62943.1"/>
    <property type="molecule type" value="Genomic_DNA"/>
</dbReference>
<dbReference type="PANTHER" id="PTHR12741:SF16">
    <property type="entry name" value="CALLOSE SYNTHASE 7"/>
    <property type="match status" value="1"/>
</dbReference>
<keyword evidence="1" id="KW-1133">Transmembrane helix</keyword>
<protein>
    <recommendedName>
        <fullName evidence="2">Callose synthase helical domain-containing protein</fullName>
    </recommendedName>
</protein>
<evidence type="ECO:0000313" key="3">
    <source>
        <dbReference type="EMBL" id="RYR62943.1"/>
    </source>
</evidence>
<reference evidence="3 4" key="1">
    <citation type="submission" date="2019-01" db="EMBL/GenBank/DDBJ databases">
        <title>Sequencing of cultivated peanut Arachis hypogaea provides insights into genome evolution and oil improvement.</title>
        <authorList>
            <person name="Chen X."/>
        </authorList>
    </citation>
    <scope>NUCLEOTIDE SEQUENCE [LARGE SCALE GENOMIC DNA]</scope>
    <source>
        <strain evidence="4">cv. Fuhuasheng</strain>
        <tissue evidence="3">Leaves</tissue>
    </source>
</reference>
<proteinExistence type="predicted"/>
<keyword evidence="1" id="KW-0472">Membrane</keyword>
<dbReference type="Proteomes" id="UP000289738">
    <property type="component" value="Chromosome A04"/>
</dbReference>
<keyword evidence="4" id="KW-1185">Reference proteome</keyword>
<feature type="transmembrane region" description="Helical" evidence="1">
    <location>
        <begin position="268"/>
        <end position="291"/>
    </location>
</feature>
<dbReference type="GO" id="GO:0006075">
    <property type="term" value="P:(1-&gt;3)-beta-D-glucan biosynthetic process"/>
    <property type="evidence" value="ECO:0007669"/>
    <property type="project" value="InterPro"/>
</dbReference>
<dbReference type="InterPro" id="IPR058851">
    <property type="entry name" value="CALS1_helical"/>
</dbReference>
<keyword evidence="1" id="KW-0812">Transmembrane</keyword>
<evidence type="ECO:0000313" key="4">
    <source>
        <dbReference type="Proteomes" id="UP000289738"/>
    </source>
</evidence>
<comment type="caution">
    <text evidence="3">The sequence shown here is derived from an EMBL/GenBank/DDBJ whole genome shotgun (WGS) entry which is preliminary data.</text>
</comment>
<dbReference type="AlphaFoldDB" id="A0A445DIE0"/>
<feature type="transmembrane region" description="Helical" evidence="1">
    <location>
        <begin position="303"/>
        <end position="326"/>
    </location>
</feature>
<dbReference type="PANTHER" id="PTHR12741">
    <property type="entry name" value="LYST-INTERACTING PROTEIN LIP5 DOPAMINE RESPONSIVE PROTEIN DRG-1"/>
    <property type="match status" value="1"/>
</dbReference>
<dbReference type="GO" id="GO:0000148">
    <property type="term" value="C:1,3-beta-D-glucan synthase complex"/>
    <property type="evidence" value="ECO:0007669"/>
    <property type="project" value="InterPro"/>
</dbReference>
<sequence length="347" mass="38769">MGVGSASQNGGVRGTTQTLRVPITTRTVRVACIWFTPVPNSDPSNISTNSFISLNDSYMYSAVVECYETLKDIIYNLLQDEEDKMSSMYCDRIVSHICDKVEWSIQEHTFVKEFKMSGLPSLSEKLEKFLTLLRAEDDKLETLKPQIVNVLQDIVEIILQDEVYRIKLSGLPVVIGEGKPENQNHAIIFTRGEALQTIDMNQDNYYEEAFKMRNVLEELRKDAHVSCTISLYKSISFKTEFNSRMAVTHADLEPNTGKTCLMSSKTGVFLVLVTILLGLSSFTLCLIAEATRSQVTWMNTTPLVCAACAFVVLAMAMVMEHTYLLIAVSKSSPTLLQLDPESPSANS</sequence>
<name>A0A445DIE0_ARAHY</name>
<dbReference type="GO" id="GO:0003843">
    <property type="term" value="F:1,3-beta-D-glucan synthase activity"/>
    <property type="evidence" value="ECO:0007669"/>
    <property type="project" value="InterPro"/>
</dbReference>
<organism evidence="3 4">
    <name type="scientific">Arachis hypogaea</name>
    <name type="common">Peanut</name>
    <dbReference type="NCBI Taxonomy" id="3818"/>
    <lineage>
        <taxon>Eukaryota</taxon>
        <taxon>Viridiplantae</taxon>
        <taxon>Streptophyta</taxon>
        <taxon>Embryophyta</taxon>
        <taxon>Tracheophyta</taxon>
        <taxon>Spermatophyta</taxon>
        <taxon>Magnoliopsida</taxon>
        <taxon>eudicotyledons</taxon>
        <taxon>Gunneridae</taxon>
        <taxon>Pentapetalae</taxon>
        <taxon>rosids</taxon>
        <taxon>fabids</taxon>
        <taxon>Fabales</taxon>
        <taxon>Fabaceae</taxon>
        <taxon>Papilionoideae</taxon>
        <taxon>50 kb inversion clade</taxon>
        <taxon>dalbergioids sensu lato</taxon>
        <taxon>Dalbergieae</taxon>
        <taxon>Pterocarpus clade</taxon>
        <taxon>Arachis</taxon>
    </lineage>
</organism>
<feature type="domain" description="Callose synthase helical" evidence="2">
    <location>
        <begin position="55"/>
        <end position="163"/>
    </location>
</feature>
<dbReference type="Pfam" id="PF25968">
    <property type="entry name" value="CALS1"/>
    <property type="match status" value="1"/>
</dbReference>